<keyword evidence="2" id="KW-1185">Reference proteome</keyword>
<protein>
    <submittedName>
        <fullName evidence="1">YppG family protein</fullName>
    </submittedName>
</protein>
<dbReference type="RefSeq" id="WP_379497833.1">
    <property type="nucleotide sequence ID" value="NZ_JBHSAO010000012.1"/>
</dbReference>
<proteinExistence type="predicted"/>
<dbReference type="Proteomes" id="UP001595772">
    <property type="component" value="Unassembled WGS sequence"/>
</dbReference>
<evidence type="ECO:0000313" key="2">
    <source>
        <dbReference type="Proteomes" id="UP001595772"/>
    </source>
</evidence>
<dbReference type="EMBL" id="JBHSAO010000012">
    <property type="protein sequence ID" value="MFC4025336.1"/>
    <property type="molecule type" value="Genomic_DNA"/>
</dbReference>
<organism evidence="1 2">
    <name type="scientific">Oceanobacillus longus</name>
    <dbReference type="NCBI Taxonomy" id="930120"/>
    <lineage>
        <taxon>Bacteria</taxon>
        <taxon>Bacillati</taxon>
        <taxon>Bacillota</taxon>
        <taxon>Bacilli</taxon>
        <taxon>Bacillales</taxon>
        <taxon>Bacillaceae</taxon>
        <taxon>Oceanobacillus</taxon>
    </lineage>
</organism>
<name>A0ABV8H4Y2_9BACI</name>
<accession>A0ABV8H4Y2</accession>
<dbReference type="Pfam" id="PF14179">
    <property type="entry name" value="YppG"/>
    <property type="match status" value="1"/>
</dbReference>
<sequence>MQYLAFKQPNEFSPVNNYSNNPNSYLTSYHPNRNWNVPEFHQTPYELFAKPELPVQWPNELQMNAELLAENNGNVGGPAVGSAGGPTGGNVGGPIGSPADGPASYFYNGNGQLDFDKVLSTVGQLANTYHQVSPIVKQFSSLIKTFR</sequence>
<dbReference type="InterPro" id="IPR025555">
    <property type="entry name" value="YppG"/>
</dbReference>
<comment type="caution">
    <text evidence="1">The sequence shown here is derived from an EMBL/GenBank/DDBJ whole genome shotgun (WGS) entry which is preliminary data.</text>
</comment>
<gene>
    <name evidence="1" type="ORF">ACFOUV_16235</name>
</gene>
<reference evidence="2" key="1">
    <citation type="journal article" date="2019" name="Int. J. Syst. Evol. Microbiol.">
        <title>The Global Catalogue of Microorganisms (GCM) 10K type strain sequencing project: providing services to taxonomists for standard genome sequencing and annotation.</title>
        <authorList>
            <consortium name="The Broad Institute Genomics Platform"/>
            <consortium name="The Broad Institute Genome Sequencing Center for Infectious Disease"/>
            <person name="Wu L."/>
            <person name="Ma J."/>
        </authorList>
    </citation>
    <scope>NUCLEOTIDE SEQUENCE [LARGE SCALE GENOMIC DNA]</scope>
    <source>
        <strain evidence="2">IBRC-M 10703</strain>
    </source>
</reference>
<evidence type="ECO:0000313" key="1">
    <source>
        <dbReference type="EMBL" id="MFC4025336.1"/>
    </source>
</evidence>